<feature type="compositionally biased region" description="Gly residues" evidence="1">
    <location>
        <begin position="83"/>
        <end position="92"/>
    </location>
</feature>
<feature type="domain" description="DUF3152" evidence="2">
    <location>
        <begin position="320"/>
        <end position="499"/>
    </location>
</feature>
<keyword evidence="4" id="KW-1185">Reference proteome</keyword>
<organism evidence="3 4">
    <name type="scientific">Actinacidiphila acididurans</name>
    <dbReference type="NCBI Taxonomy" id="2784346"/>
    <lineage>
        <taxon>Bacteria</taxon>
        <taxon>Bacillati</taxon>
        <taxon>Actinomycetota</taxon>
        <taxon>Actinomycetes</taxon>
        <taxon>Kitasatosporales</taxon>
        <taxon>Streptomycetaceae</taxon>
        <taxon>Actinacidiphila</taxon>
    </lineage>
</organism>
<feature type="compositionally biased region" description="Basic and acidic residues" evidence="1">
    <location>
        <begin position="253"/>
        <end position="267"/>
    </location>
</feature>
<evidence type="ECO:0000313" key="4">
    <source>
        <dbReference type="Proteomes" id="UP000749040"/>
    </source>
</evidence>
<feature type="region of interest" description="Disordered" evidence="1">
    <location>
        <begin position="252"/>
        <end position="290"/>
    </location>
</feature>
<feature type="compositionally biased region" description="Low complexity" evidence="1">
    <location>
        <begin position="274"/>
        <end position="290"/>
    </location>
</feature>
<evidence type="ECO:0000259" key="2">
    <source>
        <dbReference type="Pfam" id="PF11350"/>
    </source>
</evidence>
<dbReference type="InterPro" id="IPR022603">
    <property type="entry name" value="DUF3152"/>
</dbReference>
<name>A0ABS2TY04_9ACTN</name>
<feature type="compositionally biased region" description="Low complexity" evidence="1">
    <location>
        <begin position="115"/>
        <end position="133"/>
    </location>
</feature>
<evidence type="ECO:0000256" key="1">
    <source>
        <dbReference type="SAM" id="MobiDB-lite"/>
    </source>
</evidence>
<dbReference type="SUPFAM" id="SSF55486">
    <property type="entry name" value="Metalloproteases ('zincins'), catalytic domain"/>
    <property type="match status" value="1"/>
</dbReference>
<protein>
    <submittedName>
        <fullName evidence="3">DUF3152 domain-containing protein</fullName>
    </submittedName>
</protein>
<dbReference type="Gene3D" id="3.40.390.10">
    <property type="entry name" value="Collagenase (Catalytic Domain)"/>
    <property type="match status" value="1"/>
</dbReference>
<gene>
    <name evidence="3" type="ORF">ITX44_24680</name>
</gene>
<accession>A0ABS2TY04</accession>
<proteinExistence type="predicted"/>
<dbReference type="EMBL" id="JADKYB010000014">
    <property type="protein sequence ID" value="MBM9507682.1"/>
    <property type="molecule type" value="Genomic_DNA"/>
</dbReference>
<evidence type="ECO:0000313" key="3">
    <source>
        <dbReference type="EMBL" id="MBM9507682.1"/>
    </source>
</evidence>
<feature type="compositionally biased region" description="Low complexity" evidence="1">
    <location>
        <begin position="210"/>
        <end position="221"/>
    </location>
</feature>
<dbReference type="InterPro" id="IPR024079">
    <property type="entry name" value="MetalloPept_cat_dom_sf"/>
</dbReference>
<feature type="compositionally biased region" description="Pro residues" evidence="1">
    <location>
        <begin position="37"/>
        <end position="51"/>
    </location>
</feature>
<sequence length="499" mass="50927">MAAPGTGRRRRDPGGPLARPLTGRVTGPEPFADPFAEPFPAPSVRPLPLADPYPDDPSDTGGFAAVRPAAGHPEHREHTAWGRPGGWTASGGRGRRSAPDPVESWAEDWAAYDTGPALRPPALGGPAGSAAGRVIPATAGGGALRAQGGVPRPRQEFLDAFDAPARSDVRPGQDDPAAGRTDPAGADITPDATNKKDKAGKAGKPARTSGGPEAAEAAPDGAKGGGKARALGGVAAAAVVTVLAVVAAGQLAEGEKKHSRPDGKDPATRSTPEGATGTATSAATGAVPRAAAPAVTATAAPGYDALMARQYPLDPRLSLSGAFVTVPGHQAAPGRGKVMRVRVDVERGLPLDPGLFADAVYKTLNDPRSWGHGGTMTFERVSTGPADIVITLASPGTTAKWCAKSGLDTVAENVSCDSASTPRTMINAYRWAQGAATYGPARMHAYRQMLINHEVGHRLGHGHVGCPAPGAPAPVMMQQTKFLSLDGGPTCRPNPWPFP</sequence>
<comment type="caution">
    <text evidence="3">The sequence shown here is derived from an EMBL/GenBank/DDBJ whole genome shotgun (WGS) entry which is preliminary data.</text>
</comment>
<feature type="region of interest" description="Disordered" evidence="1">
    <location>
        <begin position="1"/>
        <end position="228"/>
    </location>
</feature>
<dbReference type="Pfam" id="PF11350">
    <property type="entry name" value="DUF3152"/>
    <property type="match status" value="1"/>
</dbReference>
<reference evidence="3 4" key="1">
    <citation type="submission" date="2021-01" db="EMBL/GenBank/DDBJ databases">
        <title>Streptomyces acididurans sp. nov., isolated from a peat swamp forest soil.</title>
        <authorList>
            <person name="Chantavorakit T."/>
            <person name="Duangmal K."/>
        </authorList>
    </citation>
    <scope>NUCLEOTIDE SEQUENCE [LARGE SCALE GENOMIC DNA]</scope>
    <source>
        <strain evidence="3 4">KK5PA1</strain>
    </source>
</reference>
<dbReference type="Proteomes" id="UP000749040">
    <property type="component" value="Unassembled WGS sequence"/>
</dbReference>